<sequence length="146" mass="15876">MRKIIFLVVTLFILACSSDSGNRNPYLPEAGFSFEVNLNLPLYGSLATPGNAIYIGNQGVGIRGVFVYNAGFGQFFAWEASCPNHSPSSCSTMSIINGNMCKCSCEDYEYSLVNGTLLSEPPSGGKIHELLIYKVTVQENIITVFN</sequence>
<reference evidence="1 2" key="1">
    <citation type="journal article" date="2018" name="Int. J. Syst. Evol. Microbiol.">
        <title>Zhouia spongiae sp. nov., isolated from a marine sponge.</title>
        <authorList>
            <person name="Zhuang L."/>
            <person name="Lin B."/>
            <person name="Qin F."/>
            <person name="Luo L."/>
        </authorList>
    </citation>
    <scope>NUCLEOTIDE SEQUENCE [LARGE SCALE GENOMIC DNA]</scope>
    <source>
        <strain evidence="1 2">HN-Y44</strain>
    </source>
</reference>
<dbReference type="InterPro" id="IPR036922">
    <property type="entry name" value="Rieske_2Fe-2S_sf"/>
</dbReference>
<protein>
    <recommendedName>
        <fullName evidence="3">Rieske domain-containing protein</fullName>
    </recommendedName>
</protein>
<accession>A0ABY3YNW8</accession>
<keyword evidence="2" id="KW-1185">Reference proteome</keyword>
<gene>
    <name evidence="1" type="ORF">MQE36_04000</name>
</gene>
<evidence type="ECO:0000313" key="2">
    <source>
        <dbReference type="Proteomes" id="UP000829476"/>
    </source>
</evidence>
<dbReference type="PROSITE" id="PS51257">
    <property type="entry name" value="PROKAR_LIPOPROTEIN"/>
    <property type="match status" value="1"/>
</dbReference>
<organism evidence="1 2">
    <name type="scientific">Zhouia spongiae</name>
    <dbReference type="NCBI Taxonomy" id="2202721"/>
    <lineage>
        <taxon>Bacteria</taxon>
        <taxon>Pseudomonadati</taxon>
        <taxon>Bacteroidota</taxon>
        <taxon>Flavobacteriia</taxon>
        <taxon>Flavobacteriales</taxon>
        <taxon>Flavobacteriaceae</taxon>
        <taxon>Zhouia</taxon>
    </lineage>
</organism>
<evidence type="ECO:0000313" key="1">
    <source>
        <dbReference type="EMBL" id="UNY99511.1"/>
    </source>
</evidence>
<dbReference type="SUPFAM" id="SSF50022">
    <property type="entry name" value="ISP domain"/>
    <property type="match status" value="1"/>
</dbReference>
<name>A0ABY3YNW8_9FLAO</name>
<proteinExistence type="predicted"/>
<dbReference type="Gene3D" id="2.102.10.10">
    <property type="entry name" value="Rieske [2Fe-2S] iron-sulphur domain"/>
    <property type="match status" value="1"/>
</dbReference>
<evidence type="ECO:0008006" key="3">
    <source>
        <dbReference type="Google" id="ProtNLM"/>
    </source>
</evidence>
<dbReference type="EMBL" id="CP094326">
    <property type="protein sequence ID" value="UNY99511.1"/>
    <property type="molecule type" value="Genomic_DNA"/>
</dbReference>
<dbReference type="Proteomes" id="UP000829476">
    <property type="component" value="Chromosome"/>
</dbReference>
<dbReference type="RefSeq" id="WP_242937884.1">
    <property type="nucleotide sequence ID" value="NZ_CP094326.1"/>
</dbReference>